<dbReference type="CDD" id="cd05829">
    <property type="entry name" value="Sortase_F"/>
    <property type="match status" value="1"/>
</dbReference>
<dbReference type="InterPro" id="IPR005754">
    <property type="entry name" value="Sortase"/>
</dbReference>
<dbReference type="InterPro" id="IPR025510">
    <property type="entry name" value="DUF4397"/>
</dbReference>
<dbReference type="Gene3D" id="2.40.260.10">
    <property type="entry name" value="Sortase"/>
    <property type="match status" value="1"/>
</dbReference>
<evidence type="ECO:0000256" key="2">
    <source>
        <dbReference type="SAM" id="MobiDB-lite"/>
    </source>
</evidence>
<accession>A0ABP8TSL2</accession>
<feature type="region of interest" description="Disordered" evidence="2">
    <location>
        <begin position="339"/>
        <end position="364"/>
    </location>
</feature>
<evidence type="ECO:0000313" key="4">
    <source>
        <dbReference type="EMBL" id="GAA4615212.1"/>
    </source>
</evidence>
<evidence type="ECO:0000256" key="1">
    <source>
        <dbReference type="ARBA" id="ARBA00022801"/>
    </source>
</evidence>
<name>A0ABP8TSL2_9ACTN</name>
<gene>
    <name evidence="4" type="ORF">GCM10023195_66880</name>
</gene>
<reference evidence="5" key="1">
    <citation type="journal article" date="2019" name="Int. J. Syst. Evol. Microbiol.">
        <title>The Global Catalogue of Microorganisms (GCM) 10K type strain sequencing project: providing services to taxonomists for standard genome sequencing and annotation.</title>
        <authorList>
            <consortium name="The Broad Institute Genomics Platform"/>
            <consortium name="The Broad Institute Genome Sequencing Center for Infectious Disease"/>
            <person name="Wu L."/>
            <person name="Ma J."/>
        </authorList>
    </citation>
    <scope>NUCLEOTIDE SEQUENCE [LARGE SCALE GENOMIC DNA]</scope>
    <source>
        <strain evidence="5">JCM 17938</strain>
    </source>
</reference>
<dbReference type="InterPro" id="IPR042001">
    <property type="entry name" value="Sortase_F"/>
</dbReference>
<dbReference type="Proteomes" id="UP001500212">
    <property type="component" value="Unassembled WGS sequence"/>
</dbReference>
<dbReference type="RefSeq" id="WP_345363533.1">
    <property type="nucleotide sequence ID" value="NZ_BAABHJ010000027.1"/>
</dbReference>
<feature type="region of interest" description="Disordered" evidence="2">
    <location>
        <begin position="271"/>
        <end position="319"/>
    </location>
</feature>
<dbReference type="SUPFAM" id="SSF63817">
    <property type="entry name" value="Sortase"/>
    <property type="match status" value="1"/>
</dbReference>
<sequence>MTPRPPWSTGRNRSMRGSVIVAVTVLGVVLPGASSALAAPGDGYLRLAHLSPDTPAVDVYLYAAGRSTPRLVLKHVGYGVLSPYQRLGGGDYTVAMRPADAAATSPPVLSAHVHVRPRAAYTVAGLGPYKDLTLRILEDARTAPTGRVVLRVIQASLRRPVVTVTADGRTLAGDLRFPEVTSYRSLRAGATTVRVTDGSGAPVTSRVTLRAGSVHTLFVLDGTSGPRLLDLREAAAPRRTPRGPVEAGLGGLASRVAPPPWVVSARLIPLSPGPAEGGRGDRPGAYAGADRPSRTGPYADGERGGSPGTYADGERGGRPGAYAEPVMLRIPEIGVRSPLDRLTTDGRGRLRPPRDPAHAGWFADGIRPGDTGPAVIAGHVDSRTGPAVFTRLATLRPGARILVTDATGRVAAFTVDLVRAFPKEDFPTADVYEATPDPQLRVITCGGAFDPVSGHYLRDVVVYASRTR</sequence>
<evidence type="ECO:0000313" key="5">
    <source>
        <dbReference type="Proteomes" id="UP001500212"/>
    </source>
</evidence>
<protein>
    <recommendedName>
        <fullName evidence="3">DUF4397 domain-containing protein</fullName>
    </recommendedName>
</protein>
<feature type="compositionally biased region" description="Basic and acidic residues" evidence="2">
    <location>
        <begin position="339"/>
        <end position="357"/>
    </location>
</feature>
<dbReference type="Pfam" id="PF14344">
    <property type="entry name" value="DUF4397"/>
    <property type="match status" value="1"/>
</dbReference>
<dbReference type="InterPro" id="IPR023365">
    <property type="entry name" value="Sortase_dom-sf"/>
</dbReference>
<proteinExistence type="predicted"/>
<organism evidence="4 5">
    <name type="scientific">Actinoallomurus liliacearum</name>
    <dbReference type="NCBI Taxonomy" id="1080073"/>
    <lineage>
        <taxon>Bacteria</taxon>
        <taxon>Bacillati</taxon>
        <taxon>Actinomycetota</taxon>
        <taxon>Actinomycetes</taxon>
        <taxon>Streptosporangiales</taxon>
        <taxon>Thermomonosporaceae</taxon>
        <taxon>Actinoallomurus</taxon>
    </lineage>
</organism>
<comment type="caution">
    <text evidence="4">The sequence shown here is derived from an EMBL/GenBank/DDBJ whole genome shotgun (WGS) entry which is preliminary data.</text>
</comment>
<feature type="domain" description="DUF4397" evidence="3">
    <location>
        <begin position="44"/>
        <end position="164"/>
    </location>
</feature>
<evidence type="ECO:0000259" key="3">
    <source>
        <dbReference type="Pfam" id="PF14344"/>
    </source>
</evidence>
<keyword evidence="5" id="KW-1185">Reference proteome</keyword>
<keyword evidence="1" id="KW-0378">Hydrolase</keyword>
<dbReference type="Pfam" id="PF04203">
    <property type="entry name" value="Sortase"/>
    <property type="match status" value="1"/>
</dbReference>
<dbReference type="EMBL" id="BAABHJ010000027">
    <property type="protein sequence ID" value="GAA4615212.1"/>
    <property type="molecule type" value="Genomic_DNA"/>
</dbReference>
<dbReference type="NCBIfam" id="NF033748">
    <property type="entry name" value="class_F_sortase"/>
    <property type="match status" value="1"/>
</dbReference>